<dbReference type="PROSITE" id="PS50010">
    <property type="entry name" value="DH_2"/>
    <property type="match status" value="1"/>
</dbReference>
<feature type="compositionally biased region" description="Basic residues" evidence="1">
    <location>
        <begin position="754"/>
        <end position="765"/>
    </location>
</feature>
<dbReference type="GeneID" id="2871771"/>
<dbReference type="Gene3D" id="1.20.900.10">
    <property type="entry name" value="Dbl homology (DH) domain"/>
    <property type="match status" value="1"/>
</dbReference>
<dbReference type="InParanoid" id="Q5B1U9"/>
<sequence length="817" mass="92741">MATSIDSLATVDESKEVMSESGVVPVVSAELEEEKLQKLQSPECTTTNISINRALTSDRVPTSGPFKRWVNSLRPRRTYEPEPHIEGWQHVPRGSGDQIHLSLPRGSLEQQWEKLSGKSSHLGTIKTATISITSQSVARSRRTTQSTTNRSKSDFRTSIDSLRPTLTACIDEEAQNRAIKRRQVLQEIITTESDYLFDLKALLDLLLIIQARPEIYHNVQRIRECHESFLKRTRSLIPTTNIPRMQLERMMNYGAQKRPDLSIKAFQHRSLRARSLKAYVDRRLKQLASEANEALVVAREIGYLSKSFIYYKEFCERYDLLVEDIAVLRNSVPNWQAYEQGIEALTKSAASMETRSLYDNKSLCLNDILIKDDPSAHDGIRQVVENVREVLAEINEATASTLSRSIVEKTFLLQDMLDKTVNMPLPNLTSPMSLCGVLHVTYRASTPPRRVKGTFMVCVLFKHHFFLAKMHDECRKLQPLACLYISDVRIDSLSNGKGYDYFCVFSWKLLFQLNDEKYEIVLSASSAAEEKQWKTGILKSAAASVDVPDAVSSELRGSSFLVLDIAPEEEVSDIAPQLSRRPSLQTLGTIGMQRVRSNIQPIIIRKTYCPHKHSQLHQVDGELERPKVPPPISQQFTITARRQDRIRLERTIYPIYTRDILPYPGMFLGAGELFFGPGSIMRHLSLRPKRNKRSSSINLPTSVQNSGQPQGPDDYECTLQSAAKRKRREASDFSHSFDHEKGWALHKDSALHLGRSRTMRLKTRSRSSNNLKSQPPSNTDKGSDIPNVQLRKGFWSVFNSMPFRWSKKNVRPGLGGT</sequence>
<feature type="compositionally biased region" description="Low complexity" evidence="1">
    <location>
        <begin position="136"/>
        <end position="150"/>
    </location>
</feature>
<name>Q5B1U9_EMENI</name>
<feature type="region of interest" description="Disordered" evidence="1">
    <location>
        <begin position="754"/>
        <end position="787"/>
    </location>
</feature>
<dbReference type="InterPro" id="IPR000219">
    <property type="entry name" value="DH_dom"/>
</dbReference>
<dbReference type="OrthoDB" id="8059989at2759"/>
<evidence type="ECO:0000259" key="2">
    <source>
        <dbReference type="PROSITE" id="PS50010"/>
    </source>
</evidence>
<keyword evidence="4" id="KW-1185">Reference proteome</keyword>
<reference evidence="4" key="2">
    <citation type="journal article" date="2009" name="Fungal Genet. Biol.">
        <title>The 2008 update of the Aspergillus nidulans genome annotation: a community effort.</title>
        <authorList>
            <person name="Wortman J.R."/>
            <person name="Gilsenan J.M."/>
            <person name="Joardar V."/>
            <person name="Deegan J."/>
            <person name="Clutterbuck J."/>
            <person name="Andersen M.R."/>
            <person name="Archer D."/>
            <person name="Bencina M."/>
            <person name="Braus G."/>
            <person name="Coutinho P."/>
            <person name="von Dohren H."/>
            <person name="Doonan J."/>
            <person name="Driessen A.J."/>
            <person name="Durek P."/>
            <person name="Espeso E."/>
            <person name="Fekete E."/>
            <person name="Flipphi M."/>
            <person name="Estrada C.G."/>
            <person name="Geysens S."/>
            <person name="Goldman G."/>
            <person name="de Groot P.W."/>
            <person name="Hansen K."/>
            <person name="Harris S.D."/>
            <person name="Heinekamp T."/>
            <person name="Helmstaedt K."/>
            <person name="Henrissat B."/>
            <person name="Hofmann G."/>
            <person name="Homan T."/>
            <person name="Horio T."/>
            <person name="Horiuchi H."/>
            <person name="James S."/>
            <person name="Jones M."/>
            <person name="Karaffa L."/>
            <person name="Karanyi Z."/>
            <person name="Kato M."/>
            <person name="Keller N."/>
            <person name="Kelly D.E."/>
            <person name="Kiel J.A."/>
            <person name="Kim J.M."/>
            <person name="van der Klei I.J."/>
            <person name="Klis F.M."/>
            <person name="Kovalchuk A."/>
            <person name="Krasevec N."/>
            <person name="Kubicek C.P."/>
            <person name="Liu B."/>
            <person name="Maccabe A."/>
            <person name="Meyer V."/>
            <person name="Mirabito P."/>
            <person name="Miskei M."/>
            <person name="Mos M."/>
            <person name="Mullins J."/>
            <person name="Nelson D.R."/>
            <person name="Nielsen J."/>
            <person name="Oakley B.R."/>
            <person name="Osmani S.A."/>
            <person name="Pakula T."/>
            <person name="Paszewski A."/>
            <person name="Paulsen I."/>
            <person name="Pilsyk S."/>
            <person name="Pocsi I."/>
            <person name="Punt P.J."/>
            <person name="Ram A.F."/>
            <person name="Ren Q."/>
            <person name="Robellet X."/>
            <person name="Robson G."/>
            <person name="Seiboth B."/>
            <person name="van Solingen P."/>
            <person name="Specht T."/>
            <person name="Sun J."/>
            <person name="Taheri-Talesh N."/>
            <person name="Takeshita N."/>
            <person name="Ussery D."/>
            <person name="vanKuyk P.A."/>
            <person name="Visser H."/>
            <person name="van de Vondervoort P.J."/>
            <person name="de Vries R.P."/>
            <person name="Walton J."/>
            <person name="Xiang X."/>
            <person name="Xiong Y."/>
            <person name="Zeng A.P."/>
            <person name="Brandt B.W."/>
            <person name="Cornell M.J."/>
            <person name="van den Hondel C.A."/>
            <person name="Visser J."/>
            <person name="Oliver S.G."/>
            <person name="Turner G."/>
        </authorList>
    </citation>
    <scope>GENOME REANNOTATION</scope>
    <source>
        <strain evidence="4">FGSC A4 / ATCC 38163 / CBS 112.46 / NRRL 194 / M139</strain>
    </source>
</reference>
<evidence type="ECO:0000313" key="4">
    <source>
        <dbReference type="Proteomes" id="UP000000560"/>
    </source>
</evidence>
<gene>
    <name evidence="3" type="ORF">ANIA_05481</name>
</gene>
<feature type="compositionally biased region" description="Polar residues" evidence="1">
    <location>
        <begin position="694"/>
        <end position="709"/>
    </location>
</feature>
<dbReference type="HOGENOM" id="CLU_010210_1_0_1"/>
<dbReference type="Proteomes" id="UP000000560">
    <property type="component" value="Chromosome V"/>
</dbReference>
<dbReference type="SUPFAM" id="SSF50729">
    <property type="entry name" value="PH domain-like"/>
    <property type="match status" value="1"/>
</dbReference>
<accession>C8VGD7</accession>
<feature type="region of interest" description="Disordered" evidence="1">
    <location>
        <begin position="136"/>
        <end position="156"/>
    </location>
</feature>
<feature type="region of interest" description="Disordered" evidence="1">
    <location>
        <begin position="686"/>
        <end position="716"/>
    </location>
</feature>
<proteinExistence type="predicted"/>
<feature type="domain" description="DH" evidence="2">
    <location>
        <begin position="180"/>
        <end position="397"/>
    </location>
</feature>
<dbReference type="OMA" id="WTHIQDD"/>
<dbReference type="SUPFAM" id="SSF48065">
    <property type="entry name" value="DBL homology domain (DH-domain)"/>
    <property type="match status" value="1"/>
</dbReference>
<dbReference type="GO" id="GO:0005085">
    <property type="term" value="F:guanyl-nucleotide exchange factor activity"/>
    <property type="evidence" value="ECO:0000318"/>
    <property type="project" value="GO_Central"/>
</dbReference>
<accession>Q5B1U9</accession>
<dbReference type="eggNOG" id="KOG3519">
    <property type="taxonomic scope" value="Eukaryota"/>
</dbReference>
<feature type="compositionally biased region" description="Polar residues" evidence="1">
    <location>
        <begin position="766"/>
        <end position="780"/>
    </location>
</feature>
<reference evidence="4" key="1">
    <citation type="journal article" date="2005" name="Nature">
        <title>Sequencing of Aspergillus nidulans and comparative analysis with A. fumigatus and A. oryzae.</title>
        <authorList>
            <person name="Galagan J.E."/>
            <person name="Calvo S.E."/>
            <person name="Cuomo C."/>
            <person name="Ma L.J."/>
            <person name="Wortman J.R."/>
            <person name="Batzoglou S."/>
            <person name="Lee S.I."/>
            <person name="Basturkmen M."/>
            <person name="Spevak C.C."/>
            <person name="Clutterbuck J."/>
            <person name="Kapitonov V."/>
            <person name="Jurka J."/>
            <person name="Scazzocchio C."/>
            <person name="Farman M."/>
            <person name="Butler J."/>
            <person name="Purcell S."/>
            <person name="Harris S."/>
            <person name="Braus G.H."/>
            <person name="Draht O."/>
            <person name="Busch S."/>
            <person name="D'Enfert C."/>
            <person name="Bouchier C."/>
            <person name="Goldman G.H."/>
            <person name="Bell-Pedersen D."/>
            <person name="Griffiths-Jones S."/>
            <person name="Doonan J.H."/>
            <person name="Yu J."/>
            <person name="Vienken K."/>
            <person name="Pain A."/>
            <person name="Freitag M."/>
            <person name="Selker E.U."/>
            <person name="Archer D.B."/>
            <person name="Penalva M.A."/>
            <person name="Oakley B.R."/>
            <person name="Momany M."/>
            <person name="Tanaka T."/>
            <person name="Kumagai T."/>
            <person name="Asai K."/>
            <person name="Machida M."/>
            <person name="Nierman W.C."/>
            <person name="Denning D.W."/>
            <person name="Caddick M."/>
            <person name="Hynes M."/>
            <person name="Paoletti M."/>
            <person name="Fischer R."/>
            <person name="Miller B."/>
            <person name="Dyer P."/>
            <person name="Sachs M.S."/>
            <person name="Osmani S.A."/>
            <person name="Birren B.W."/>
        </authorList>
    </citation>
    <scope>NUCLEOTIDE SEQUENCE [LARGE SCALE GENOMIC DNA]</scope>
    <source>
        <strain evidence="4">FGSC A4 / ATCC 38163 / CBS 112.46 / NRRL 194 / M139</strain>
    </source>
</reference>
<organism evidence="3 4">
    <name type="scientific">Emericella nidulans (strain FGSC A4 / ATCC 38163 / CBS 112.46 / NRRL 194 / M139)</name>
    <name type="common">Aspergillus nidulans</name>
    <dbReference type="NCBI Taxonomy" id="227321"/>
    <lineage>
        <taxon>Eukaryota</taxon>
        <taxon>Fungi</taxon>
        <taxon>Dikarya</taxon>
        <taxon>Ascomycota</taxon>
        <taxon>Pezizomycotina</taxon>
        <taxon>Eurotiomycetes</taxon>
        <taxon>Eurotiomycetidae</taxon>
        <taxon>Eurotiales</taxon>
        <taxon>Aspergillaceae</taxon>
        <taxon>Aspergillus</taxon>
        <taxon>Aspergillus subgen. Nidulantes</taxon>
    </lineage>
</organism>
<dbReference type="AlphaFoldDB" id="Q5B1U9"/>
<dbReference type="GO" id="GO:0005737">
    <property type="term" value="C:cytoplasm"/>
    <property type="evidence" value="ECO:0000318"/>
    <property type="project" value="GO_Central"/>
</dbReference>
<dbReference type="RefSeq" id="XP_663085.1">
    <property type="nucleotide sequence ID" value="XM_657993.1"/>
</dbReference>
<dbReference type="InterPro" id="IPR035899">
    <property type="entry name" value="DBL_dom_sf"/>
</dbReference>
<dbReference type="KEGG" id="ani:ANIA_05481"/>
<evidence type="ECO:0000256" key="1">
    <source>
        <dbReference type="SAM" id="MobiDB-lite"/>
    </source>
</evidence>
<dbReference type="EMBL" id="BN001305">
    <property type="protein sequence ID" value="CBF81828.1"/>
    <property type="molecule type" value="Genomic_DNA"/>
</dbReference>
<protein>
    <submittedName>
        <fullName evidence="3">Rho guanyl nucleotide exchange factor, putative (AFU_orthologue AFUA_6G13320)</fullName>
    </submittedName>
</protein>
<evidence type="ECO:0000313" key="3">
    <source>
        <dbReference type="EMBL" id="CBF81828.1"/>
    </source>
</evidence>